<feature type="compositionally biased region" description="Basic and acidic residues" evidence="1">
    <location>
        <begin position="60"/>
        <end position="70"/>
    </location>
</feature>
<reference evidence="2 3" key="1">
    <citation type="submission" date="2024-08" db="EMBL/GenBank/DDBJ databases">
        <authorList>
            <person name="Cucini C."/>
            <person name="Frati F."/>
        </authorList>
    </citation>
    <scope>NUCLEOTIDE SEQUENCE [LARGE SCALE GENOMIC DNA]</scope>
</reference>
<feature type="compositionally biased region" description="Acidic residues" evidence="1">
    <location>
        <begin position="25"/>
        <end position="37"/>
    </location>
</feature>
<gene>
    <name evidence="2" type="ORF">ODALV1_LOCUS31736</name>
</gene>
<comment type="caution">
    <text evidence="2">The sequence shown here is derived from an EMBL/GenBank/DDBJ whole genome shotgun (WGS) entry which is preliminary data.</text>
</comment>
<evidence type="ECO:0000313" key="2">
    <source>
        <dbReference type="EMBL" id="CAL8149449.1"/>
    </source>
</evidence>
<evidence type="ECO:0000313" key="3">
    <source>
        <dbReference type="Proteomes" id="UP001642540"/>
    </source>
</evidence>
<dbReference type="EMBL" id="CAXLJM020000210">
    <property type="protein sequence ID" value="CAL8149449.1"/>
    <property type="molecule type" value="Genomic_DNA"/>
</dbReference>
<name>A0ABP1SAI9_9HEXA</name>
<protein>
    <submittedName>
        <fullName evidence="2">Uncharacterized protein</fullName>
    </submittedName>
</protein>
<sequence>MGWFKTPPIIMHPFMKDTGNSFLGDDGDDVLNADSNDETSVLSDGQAKRNEPTWEAPPETARKLESYLKR</sequence>
<feature type="region of interest" description="Disordered" evidence="1">
    <location>
        <begin position="25"/>
        <end position="70"/>
    </location>
</feature>
<dbReference type="Proteomes" id="UP001642540">
    <property type="component" value="Unassembled WGS sequence"/>
</dbReference>
<evidence type="ECO:0000256" key="1">
    <source>
        <dbReference type="SAM" id="MobiDB-lite"/>
    </source>
</evidence>
<keyword evidence="3" id="KW-1185">Reference proteome</keyword>
<organism evidence="2 3">
    <name type="scientific">Orchesella dallaii</name>
    <dbReference type="NCBI Taxonomy" id="48710"/>
    <lineage>
        <taxon>Eukaryota</taxon>
        <taxon>Metazoa</taxon>
        <taxon>Ecdysozoa</taxon>
        <taxon>Arthropoda</taxon>
        <taxon>Hexapoda</taxon>
        <taxon>Collembola</taxon>
        <taxon>Entomobryomorpha</taxon>
        <taxon>Entomobryoidea</taxon>
        <taxon>Orchesellidae</taxon>
        <taxon>Orchesellinae</taxon>
        <taxon>Orchesella</taxon>
    </lineage>
</organism>
<accession>A0ABP1SAI9</accession>
<proteinExistence type="predicted"/>